<feature type="region of interest" description="Disordered" evidence="1">
    <location>
        <begin position="43"/>
        <end position="114"/>
    </location>
</feature>
<feature type="compositionally biased region" description="Polar residues" evidence="1">
    <location>
        <begin position="77"/>
        <end position="97"/>
    </location>
</feature>
<sequence>MEHQGSPRTIKLNIIYSKPDVSHFIDLWFTPNMMNISSGRLYRNRSSTVGPAPLQPIPAPDRSGTSASGNAPGEPTSAKSVTLTTTDAPGSQPSTTPMKPPALATPPRLRRRCA</sequence>
<evidence type="ECO:0000313" key="3">
    <source>
        <dbReference type="Proteomes" id="UP001603857"/>
    </source>
</evidence>
<dbReference type="EMBL" id="JBGMDY010000006">
    <property type="protein sequence ID" value="KAL2332485.1"/>
    <property type="molecule type" value="Genomic_DNA"/>
</dbReference>
<evidence type="ECO:0000313" key="2">
    <source>
        <dbReference type="EMBL" id="KAL2332485.1"/>
    </source>
</evidence>
<keyword evidence="3" id="KW-1185">Reference proteome</keyword>
<comment type="caution">
    <text evidence="2">The sequence shown here is derived from an EMBL/GenBank/DDBJ whole genome shotgun (WGS) entry which is preliminary data.</text>
</comment>
<reference evidence="2 3" key="1">
    <citation type="submission" date="2024-08" db="EMBL/GenBank/DDBJ databases">
        <title>Insights into the chromosomal genome structure of Flemingia macrophylla.</title>
        <authorList>
            <person name="Ding Y."/>
            <person name="Zhao Y."/>
            <person name="Bi W."/>
            <person name="Wu M."/>
            <person name="Zhao G."/>
            <person name="Gong Y."/>
            <person name="Li W."/>
            <person name="Zhang P."/>
        </authorList>
    </citation>
    <scope>NUCLEOTIDE SEQUENCE [LARGE SCALE GENOMIC DNA]</scope>
    <source>
        <strain evidence="2">DYQJB</strain>
        <tissue evidence="2">Leaf</tissue>
    </source>
</reference>
<proteinExistence type="predicted"/>
<evidence type="ECO:0000256" key="1">
    <source>
        <dbReference type="SAM" id="MobiDB-lite"/>
    </source>
</evidence>
<name>A0ABD1M9P0_9FABA</name>
<dbReference type="AlphaFoldDB" id="A0ABD1M9P0"/>
<protein>
    <submittedName>
        <fullName evidence="2">Uncharacterized protein</fullName>
    </submittedName>
</protein>
<dbReference type="Proteomes" id="UP001603857">
    <property type="component" value="Unassembled WGS sequence"/>
</dbReference>
<organism evidence="2 3">
    <name type="scientific">Flemingia macrophylla</name>
    <dbReference type="NCBI Taxonomy" id="520843"/>
    <lineage>
        <taxon>Eukaryota</taxon>
        <taxon>Viridiplantae</taxon>
        <taxon>Streptophyta</taxon>
        <taxon>Embryophyta</taxon>
        <taxon>Tracheophyta</taxon>
        <taxon>Spermatophyta</taxon>
        <taxon>Magnoliopsida</taxon>
        <taxon>eudicotyledons</taxon>
        <taxon>Gunneridae</taxon>
        <taxon>Pentapetalae</taxon>
        <taxon>rosids</taxon>
        <taxon>fabids</taxon>
        <taxon>Fabales</taxon>
        <taxon>Fabaceae</taxon>
        <taxon>Papilionoideae</taxon>
        <taxon>50 kb inversion clade</taxon>
        <taxon>NPAAA clade</taxon>
        <taxon>indigoferoid/millettioid clade</taxon>
        <taxon>Phaseoleae</taxon>
        <taxon>Flemingia</taxon>
    </lineage>
</organism>
<gene>
    <name evidence="2" type="ORF">Fmac_020066</name>
</gene>
<accession>A0ABD1M9P0</accession>